<dbReference type="PANTHER" id="PTHR14136">
    <property type="entry name" value="BTB_POZ DOMAIN-CONTAINING PROTEIN KCTD9"/>
    <property type="match status" value="1"/>
</dbReference>
<organism evidence="3 4">
    <name type="scientific">Acerihabitans arboris</name>
    <dbReference type="NCBI Taxonomy" id="2691583"/>
    <lineage>
        <taxon>Bacteria</taxon>
        <taxon>Pseudomonadati</taxon>
        <taxon>Pseudomonadota</taxon>
        <taxon>Gammaproteobacteria</taxon>
        <taxon>Enterobacterales</taxon>
        <taxon>Pectobacteriaceae</taxon>
        <taxon>Acerihabitans</taxon>
    </lineage>
</organism>
<dbReference type="Pfam" id="PF00805">
    <property type="entry name" value="Pentapeptide"/>
    <property type="match status" value="4"/>
</dbReference>
<dbReference type="Pfam" id="PF09937">
    <property type="entry name" value="DUF2169"/>
    <property type="match status" value="1"/>
</dbReference>
<gene>
    <name evidence="3" type="ORF">GRH90_16830</name>
</gene>
<dbReference type="SUPFAM" id="SSF141571">
    <property type="entry name" value="Pentapeptide repeat-like"/>
    <property type="match status" value="2"/>
</dbReference>
<comment type="caution">
    <text evidence="3">The sequence shown here is derived from an EMBL/GenBank/DDBJ whole genome shotgun (WGS) entry which is preliminary data.</text>
</comment>
<evidence type="ECO:0000259" key="2">
    <source>
        <dbReference type="Pfam" id="PF09937"/>
    </source>
</evidence>
<keyword evidence="4" id="KW-1185">Reference proteome</keyword>
<evidence type="ECO:0000313" key="4">
    <source>
        <dbReference type="Proteomes" id="UP000461443"/>
    </source>
</evidence>
<feature type="domain" description="DUF2169" evidence="2">
    <location>
        <begin position="20"/>
        <end position="325"/>
    </location>
</feature>
<name>A0A845SKA8_9GAMM</name>
<protein>
    <submittedName>
        <fullName evidence="3">DUF2169 domain-containing protein</fullName>
    </submittedName>
</protein>
<reference evidence="3 4" key="2">
    <citation type="submission" date="2020-02" db="EMBL/GenBank/DDBJ databases">
        <title>The new genus of Enterobacteriales.</title>
        <authorList>
            <person name="Kim I.S."/>
        </authorList>
    </citation>
    <scope>NUCLEOTIDE SEQUENCE [LARGE SCALE GENOMIC DNA]</scope>
    <source>
        <strain evidence="3 4">SAP-6</strain>
    </source>
</reference>
<dbReference type="EMBL" id="WUBS01000012">
    <property type="protein sequence ID" value="NDL64399.1"/>
    <property type="molecule type" value="Genomic_DNA"/>
</dbReference>
<dbReference type="Proteomes" id="UP000461443">
    <property type="component" value="Unassembled WGS sequence"/>
</dbReference>
<evidence type="ECO:0000256" key="1">
    <source>
        <dbReference type="SAM" id="MobiDB-lite"/>
    </source>
</evidence>
<reference evidence="3 4" key="1">
    <citation type="submission" date="2019-12" db="EMBL/GenBank/DDBJ databases">
        <authorList>
            <person name="Lee S.D."/>
        </authorList>
    </citation>
    <scope>NUCLEOTIDE SEQUENCE [LARGE SCALE GENOMIC DNA]</scope>
    <source>
        <strain evidence="3 4">SAP-6</strain>
    </source>
</reference>
<feature type="region of interest" description="Disordered" evidence="1">
    <location>
        <begin position="432"/>
        <end position="478"/>
    </location>
</feature>
<evidence type="ECO:0000313" key="3">
    <source>
        <dbReference type="EMBL" id="NDL64399.1"/>
    </source>
</evidence>
<dbReference type="InterPro" id="IPR051082">
    <property type="entry name" value="Pentapeptide-BTB/POZ_domain"/>
</dbReference>
<proteinExistence type="predicted"/>
<dbReference type="InterPro" id="IPR018683">
    <property type="entry name" value="DUF2169"/>
</dbReference>
<dbReference type="RefSeq" id="WP_162367119.1">
    <property type="nucleotide sequence ID" value="NZ_WUBS01000012.1"/>
</dbReference>
<accession>A0A845SKA8</accession>
<dbReference type="PANTHER" id="PTHR14136:SF17">
    <property type="entry name" value="BTB_POZ DOMAIN-CONTAINING PROTEIN KCTD9"/>
    <property type="match status" value="1"/>
</dbReference>
<sequence>MKIIKPLRLGVLHRPWRWLGQNQLGVSVLALADMGPAPRLRPEPELWQLAARELAGDGGLLDLAIPKARAEFLATGYAYTRHQRQKNACMVKIQVGELEKCLMAFGERFWINGRPTEPLPFEQLRLDWENAFGGENNAGNPRGLGAQPIARNGALCHPLAHIEPVHLGYGPQRRRIKPDCFGPLDFCLPEHFKQIGKGYDSRWLAEDYPGFARDIDWGVFNRAGRDQRWPQSASLPAGAPWRIWNMHPDQPLQQGVVPDWRARCFITRAGAGAAVPGNICSARMSPGPEVPGNHPAANPPALEEIALRATTLWFFPHLQQMALIWQGSCAINEDDALDVDNMLVAVEAARESRPPAHYQAVFQSRSQKATGAAHALREQDLVAESLIGPWLDTAARAPDSPLVANLARREACLRETHRETLEQGALDTCDPLATTGLASADDPDTSGKQDARKSSMPGEKNAAGPDIRGREPVPRPGELPEYMARVELRAAALQRRALNKAAALGADIAGLMNDAGSRAGHGAGHPNLGEASQSSGIGAGICADDDNPGQRSHKVEISTGESAMKDADAPSCSGPAQYHRMLALLRRREEQSPDADPAIDTPEARHSLHQIYRLSADTRPPAPPLDAGETDAVRRRLQALLAHTRDLGGMDLTGADLSDMDLRGVNLQRALLESARLDNCLLDGANLSEAMLAHASLVNVSLCDARLNGTCLTGARCLNSRFSGACLDEVSLTQATLADCCFDRAQLSRLLFYHTTLDRCRFSRAALNNCTFLGPAAAGLDFSHCRLEKVTFNDGRLGAACFNAAQLANCAFIGMNLDETQFQEAHLDSCVFTAGTHARRATFQRARLISCNLRHTPLDRADWSRARAEGCDFSAAGLTDACLDGINADGCLFIRADLTRASLNRADLLGAQLQKARLAGADLRAANLFRADLSLASIDRHTRLQGAYTHQCKTLPRAGEPSS</sequence>
<dbReference type="AlphaFoldDB" id="A0A845SKA8"/>
<dbReference type="Pfam" id="PF13599">
    <property type="entry name" value="Pentapeptide_4"/>
    <property type="match status" value="1"/>
</dbReference>
<dbReference type="Gene3D" id="2.160.20.80">
    <property type="entry name" value="E3 ubiquitin-protein ligase SopA"/>
    <property type="match status" value="3"/>
</dbReference>
<dbReference type="InterPro" id="IPR001646">
    <property type="entry name" value="5peptide_repeat"/>
</dbReference>